<evidence type="ECO:0000313" key="2">
    <source>
        <dbReference type="EMBL" id="EQB59900.1"/>
    </source>
</evidence>
<keyword evidence="3" id="KW-1185">Reference proteome</keyword>
<gene>
    <name evidence="2" type="ORF">NAPIS_ORF02526</name>
</gene>
<dbReference type="AlphaFoldDB" id="T0MFQ7"/>
<name>T0MFQ7_9MICR</name>
<evidence type="ECO:0000313" key="3">
    <source>
        <dbReference type="Proteomes" id="UP000053780"/>
    </source>
</evidence>
<protein>
    <submittedName>
        <fullName evidence="2">Uncharacterized protein</fullName>
    </submittedName>
</protein>
<evidence type="ECO:0000256" key="1">
    <source>
        <dbReference type="SAM" id="MobiDB-lite"/>
    </source>
</evidence>
<feature type="compositionally biased region" description="Basic and acidic residues" evidence="1">
    <location>
        <begin position="44"/>
        <end position="55"/>
    </location>
</feature>
<feature type="region of interest" description="Disordered" evidence="1">
    <location>
        <begin position="1"/>
        <end position="56"/>
    </location>
</feature>
<dbReference type="HOGENOM" id="CLU_1949425_0_0_1"/>
<dbReference type="EMBL" id="KE647353">
    <property type="protein sequence ID" value="EQB59900.1"/>
    <property type="molecule type" value="Genomic_DNA"/>
</dbReference>
<dbReference type="VEuPathDB" id="MicrosporidiaDB:NAPIS_ORF02526"/>
<proteinExistence type="predicted"/>
<sequence>MSDAHRESQTSKSSYNNKESMHKKPHLNNSQHRETIQRNVQHPQHRDLQQKDTQHIKSQFTESQYSAFARLYTTHVSLFKKKRNLQEQLKSKLKTQNILKQCILEKEANNLKKPNQFQKIYHKKNLLFH</sequence>
<accession>T0MFQ7</accession>
<dbReference type="Proteomes" id="UP000053780">
    <property type="component" value="Unassembled WGS sequence"/>
</dbReference>
<organism evidence="2 3">
    <name type="scientific">Vairimorpha apis BRL 01</name>
    <dbReference type="NCBI Taxonomy" id="1037528"/>
    <lineage>
        <taxon>Eukaryota</taxon>
        <taxon>Fungi</taxon>
        <taxon>Fungi incertae sedis</taxon>
        <taxon>Microsporidia</taxon>
        <taxon>Nosematidae</taxon>
        <taxon>Vairimorpha</taxon>
    </lineage>
</organism>
<reference evidence="2 3" key="1">
    <citation type="journal article" date="2013" name="BMC Genomics">
        <title>Genome sequencing and comparative genomics of honey bee microsporidia, Nosema apis reveal novel insights into host-parasite interactions.</title>
        <authorList>
            <person name="Chen Yp."/>
            <person name="Pettis J.S."/>
            <person name="Zhao Y."/>
            <person name="Liu X."/>
            <person name="Tallon L.J."/>
            <person name="Sadzewicz L.D."/>
            <person name="Li R."/>
            <person name="Zheng H."/>
            <person name="Huang S."/>
            <person name="Zhang X."/>
            <person name="Hamilton M.C."/>
            <person name="Pernal S.F."/>
            <person name="Melathopoulos A.P."/>
            <person name="Yan X."/>
            <person name="Evans J.D."/>
        </authorList>
    </citation>
    <scope>NUCLEOTIDE SEQUENCE [LARGE SCALE GENOMIC DNA]</scope>
    <source>
        <strain evidence="2 3">BRL 01</strain>
    </source>
</reference>